<feature type="domain" description="SLH" evidence="1">
    <location>
        <begin position="64"/>
        <end position="122"/>
    </location>
</feature>
<dbReference type="InterPro" id="IPR001119">
    <property type="entry name" value="SLH_dom"/>
</dbReference>
<reference evidence="2" key="2">
    <citation type="journal article" date="2014" name="ISME J.">
        <title>Microbial stratification in low pH oxic and suboxic macroscopic growths along an acid mine drainage.</title>
        <authorList>
            <person name="Mendez-Garcia C."/>
            <person name="Mesa V."/>
            <person name="Sprenger R.R."/>
            <person name="Richter M."/>
            <person name="Diez M.S."/>
            <person name="Solano J."/>
            <person name="Bargiela R."/>
            <person name="Golyshina O.V."/>
            <person name="Manteca A."/>
            <person name="Ramos J.L."/>
            <person name="Gallego J.R."/>
            <person name="Llorente I."/>
            <person name="Martins Dos Santos V.A."/>
            <person name="Jensen O.N."/>
            <person name="Pelaez A.I."/>
            <person name="Sanchez J."/>
            <person name="Ferrer M."/>
        </authorList>
    </citation>
    <scope>NUCLEOTIDE SEQUENCE</scope>
</reference>
<sequence length="122" mass="12670">TTPFSDVPAGAWYTPYVVAALRAGLVQGVSANTFAPGAPLTREELAVMLARALHLTHTVSLTFTDRGTIGAWALPSVQEVVAAGYMQGFADGRFEPAATATRAQVATVLAKVLTADTVLPAQ</sequence>
<dbReference type="AlphaFoldDB" id="T1CBQ5"/>
<accession>T1CBQ5</accession>
<reference evidence="2" key="1">
    <citation type="submission" date="2013-08" db="EMBL/GenBank/DDBJ databases">
        <authorList>
            <person name="Mendez C."/>
            <person name="Richter M."/>
            <person name="Ferrer M."/>
            <person name="Sanchez J."/>
        </authorList>
    </citation>
    <scope>NUCLEOTIDE SEQUENCE</scope>
</reference>
<dbReference type="Pfam" id="PF00395">
    <property type="entry name" value="SLH"/>
    <property type="match status" value="2"/>
</dbReference>
<protein>
    <submittedName>
        <fullName evidence="2">S-layer domain protein</fullName>
    </submittedName>
</protein>
<dbReference type="InterPro" id="IPR051465">
    <property type="entry name" value="Cell_Envelope_Struct_Comp"/>
</dbReference>
<feature type="non-terminal residue" evidence="2">
    <location>
        <position position="1"/>
    </location>
</feature>
<dbReference type="PROSITE" id="PS51272">
    <property type="entry name" value="SLH"/>
    <property type="match status" value="2"/>
</dbReference>
<evidence type="ECO:0000313" key="2">
    <source>
        <dbReference type="EMBL" id="EQD79687.1"/>
    </source>
</evidence>
<proteinExistence type="predicted"/>
<dbReference type="PANTHER" id="PTHR43308:SF5">
    <property type="entry name" value="S-LAYER PROTEIN _ PEPTIDOGLYCAN ENDO-BETA-N-ACETYLGLUCOSAMINIDASE"/>
    <property type="match status" value="1"/>
</dbReference>
<dbReference type="EMBL" id="AUZY01000063">
    <property type="protein sequence ID" value="EQD79687.1"/>
    <property type="molecule type" value="Genomic_DNA"/>
</dbReference>
<organism evidence="2">
    <name type="scientific">mine drainage metagenome</name>
    <dbReference type="NCBI Taxonomy" id="410659"/>
    <lineage>
        <taxon>unclassified sequences</taxon>
        <taxon>metagenomes</taxon>
        <taxon>ecological metagenomes</taxon>
    </lineage>
</organism>
<feature type="domain" description="SLH" evidence="1">
    <location>
        <begin position="1"/>
        <end position="63"/>
    </location>
</feature>
<gene>
    <name evidence="2" type="ORF">B1B_00081</name>
</gene>
<comment type="caution">
    <text evidence="2">The sequence shown here is derived from an EMBL/GenBank/DDBJ whole genome shotgun (WGS) entry which is preliminary data.</text>
</comment>
<evidence type="ECO:0000259" key="1">
    <source>
        <dbReference type="PROSITE" id="PS51272"/>
    </source>
</evidence>
<name>T1CBQ5_9ZZZZ</name>
<dbReference type="PANTHER" id="PTHR43308">
    <property type="entry name" value="OUTER MEMBRANE PROTEIN ALPHA-RELATED"/>
    <property type="match status" value="1"/>
</dbReference>